<dbReference type="PANTHER" id="PTHR42928">
    <property type="entry name" value="TRICARBOXYLATE-BINDING PROTEIN"/>
    <property type="match status" value="1"/>
</dbReference>
<evidence type="ECO:0000256" key="1">
    <source>
        <dbReference type="ARBA" id="ARBA00006987"/>
    </source>
</evidence>
<dbReference type="Gene3D" id="3.40.190.150">
    <property type="entry name" value="Bordetella uptake gene, domain 1"/>
    <property type="match status" value="1"/>
</dbReference>
<comment type="similarity">
    <text evidence="1">Belongs to the UPF0065 (bug) family.</text>
</comment>
<dbReference type="Proteomes" id="UP000326780">
    <property type="component" value="Chromosome"/>
</dbReference>
<keyword evidence="2" id="KW-0732">Signal</keyword>
<dbReference type="Gene3D" id="3.40.190.10">
    <property type="entry name" value="Periplasmic binding protein-like II"/>
    <property type="match status" value="1"/>
</dbReference>
<gene>
    <name evidence="3" type="ORF">GFK26_06950</name>
</gene>
<dbReference type="EMBL" id="CP045644">
    <property type="protein sequence ID" value="QFZ82514.1"/>
    <property type="molecule type" value="Genomic_DNA"/>
</dbReference>
<reference evidence="3 4" key="1">
    <citation type="submission" date="2019-10" db="EMBL/GenBank/DDBJ databases">
        <title>Complete genome sequence of Variovorax paradoxus 5C-2.</title>
        <authorList>
            <person name="Gogoleva N.E."/>
            <person name="Balkin A.S."/>
        </authorList>
    </citation>
    <scope>NUCLEOTIDE SEQUENCE [LARGE SCALE GENOMIC DNA]</scope>
    <source>
        <strain evidence="3 4">5C-2</strain>
    </source>
</reference>
<dbReference type="AlphaFoldDB" id="A0A5Q0M1S1"/>
<feature type="signal peptide" evidence="2">
    <location>
        <begin position="1"/>
        <end position="29"/>
    </location>
</feature>
<dbReference type="RefSeq" id="WP_153281349.1">
    <property type="nucleotide sequence ID" value="NZ_CP045644.1"/>
</dbReference>
<evidence type="ECO:0000256" key="2">
    <source>
        <dbReference type="SAM" id="SignalP"/>
    </source>
</evidence>
<protein>
    <submittedName>
        <fullName evidence="3">Tripartite tricarboxylate transporter substrate binding protein</fullName>
    </submittedName>
</protein>
<evidence type="ECO:0000313" key="4">
    <source>
        <dbReference type="Proteomes" id="UP000326780"/>
    </source>
</evidence>
<sequence length="330" mass="34147">MNAARIRRRRLVLGSCGAAVLGAPLHALAQPAWPSRPIRLIVSFSAGSGNDTIARELAVAMTQQLGQSVVVENRGGGGGVIGTDAVAKAAPDGYTIGLGTSSQLVMNVGLYRSLPFDVEKDLQAIGLVSRTPLVLVASADMPGTLKELIALAKAKPGVVSYGSGGPGSISHIVGEAFAKAAGVQLLHVPYKGNGAALVDLSGGHVKLLFDGLISTAPLAKQGKLKMLAISGDRRSPMAPALPTFAEQGLRDYEAYTWNELMAPAGTPPEVLARLNGALNQALALPAVQARLAQGASDPLGPTTSAQAETYGRAERARWVPFIRSLRIDTP</sequence>
<feature type="chain" id="PRO_5025038270" evidence="2">
    <location>
        <begin position="30"/>
        <end position="330"/>
    </location>
</feature>
<dbReference type="Pfam" id="PF03401">
    <property type="entry name" value="TctC"/>
    <property type="match status" value="1"/>
</dbReference>
<dbReference type="InterPro" id="IPR005064">
    <property type="entry name" value="BUG"/>
</dbReference>
<accession>A0A5Q0M1S1</accession>
<dbReference type="CDD" id="cd13578">
    <property type="entry name" value="PBP2_Bug27"/>
    <property type="match status" value="1"/>
</dbReference>
<name>A0A5Q0M1S1_VARPD</name>
<evidence type="ECO:0000313" key="3">
    <source>
        <dbReference type="EMBL" id="QFZ82514.1"/>
    </source>
</evidence>
<proteinExistence type="inferred from homology"/>
<dbReference type="InterPro" id="IPR042100">
    <property type="entry name" value="Bug_dom1"/>
</dbReference>
<organism evidence="3 4">
    <name type="scientific">Variovorax paradoxus</name>
    <dbReference type="NCBI Taxonomy" id="34073"/>
    <lineage>
        <taxon>Bacteria</taxon>
        <taxon>Pseudomonadati</taxon>
        <taxon>Pseudomonadota</taxon>
        <taxon>Betaproteobacteria</taxon>
        <taxon>Burkholderiales</taxon>
        <taxon>Comamonadaceae</taxon>
        <taxon>Variovorax</taxon>
    </lineage>
</organism>
<dbReference type="PANTHER" id="PTHR42928:SF5">
    <property type="entry name" value="BLR1237 PROTEIN"/>
    <property type="match status" value="1"/>
</dbReference>
<dbReference type="PIRSF" id="PIRSF017082">
    <property type="entry name" value="YflP"/>
    <property type="match status" value="1"/>
</dbReference>
<dbReference type="SUPFAM" id="SSF53850">
    <property type="entry name" value="Periplasmic binding protein-like II"/>
    <property type="match status" value="1"/>
</dbReference>